<accession>A0A0M0BUW8</accession>
<keyword evidence="1" id="KW-0812">Transmembrane</keyword>
<evidence type="ECO:0000313" key="3">
    <source>
        <dbReference type="EMBL" id="KON31951.1"/>
    </source>
</evidence>
<dbReference type="Proteomes" id="UP000054016">
    <property type="component" value="Unassembled WGS sequence"/>
</dbReference>
<protein>
    <recommendedName>
        <fullName evidence="2">HTH arsR-type domain-containing protein</fullName>
    </recommendedName>
</protein>
<dbReference type="InterPro" id="IPR011991">
    <property type="entry name" value="ArsR-like_HTH"/>
</dbReference>
<feature type="transmembrane region" description="Helical" evidence="1">
    <location>
        <begin position="104"/>
        <end position="124"/>
    </location>
</feature>
<proteinExistence type="predicted"/>
<dbReference type="EMBL" id="LFWV01000017">
    <property type="protein sequence ID" value="KON31951.1"/>
    <property type="molecule type" value="Genomic_DNA"/>
</dbReference>
<reference evidence="4" key="1">
    <citation type="submission" date="2015-06" db="EMBL/GenBank/DDBJ databases">
        <title>New insights into the roles of widespread benthic archaea in carbon and nitrogen cycling.</title>
        <authorList>
            <person name="Lazar C.S."/>
            <person name="Baker B.J."/>
            <person name="Seitz K.W."/>
            <person name="Hyde A.S."/>
            <person name="Dick G.J."/>
            <person name="Hinrichs K.-U."/>
            <person name="Teske A.P."/>
        </authorList>
    </citation>
    <scope>NUCLEOTIDE SEQUENCE [LARGE SCALE GENOMIC DNA]</scope>
</reference>
<gene>
    <name evidence="3" type="ORF">AC478_01710</name>
</gene>
<dbReference type="InterPro" id="IPR055771">
    <property type="entry name" value="DUF7347"/>
</dbReference>
<dbReference type="AlphaFoldDB" id="A0A0M0BUW8"/>
<evidence type="ECO:0000256" key="1">
    <source>
        <dbReference type="SAM" id="Phobius"/>
    </source>
</evidence>
<organism evidence="3 4">
    <name type="scientific">miscellaneous Crenarchaeota group-1 archaeon SG8-32-3</name>
    <dbReference type="NCBI Taxonomy" id="1685125"/>
    <lineage>
        <taxon>Archaea</taxon>
        <taxon>Candidatus Bathyarchaeota</taxon>
        <taxon>MCG-1</taxon>
    </lineage>
</organism>
<comment type="caution">
    <text evidence="3">The sequence shown here is derived from an EMBL/GenBank/DDBJ whole genome shotgun (WGS) entry which is preliminary data.</text>
</comment>
<keyword evidence="1" id="KW-0472">Membrane</keyword>
<evidence type="ECO:0000313" key="4">
    <source>
        <dbReference type="Proteomes" id="UP000054016"/>
    </source>
</evidence>
<sequence>MGDSLEEKYSTMFSSLKHPARRKILKMLSERPMTFSEMLDKLEIPGSHLTYHLETLGEFVVKKEDGKYRLSSFGESSVSLMRGVEEAPSVETKKFSLLPLRWKSLFAVFMICIVLLVSVSYVQYASFNHLLRDYEILQADFERVNSQNQQLLLNGSTDKSLIFLRDVIRIDLAKYQVTLISRTVEDRSDYGDMVEEIFKFALVDGDSKLDIVLRFRNNHFSLYQLSILEGFPPYAPEYVQSELTDIIKVTRDLIERYKSNISDPYLEEISQLLALANETSNELTVGNTKLKILIDGDNVEVLIMFTANGVDFAAKKLHLIFHNHALQELTDDWFLYDIGGTQVNVSKEEAIQIARNAAEDFEWNASGVQVSDFEILNEPVSALFFPHPRTDPLTLIPYWYVTLYLDRIYAGGVNSIAVGIYADTGEVASIQALSGQPVT</sequence>
<feature type="domain" description="HTH arsR-type" evidence="2">
    <location>
        <begin position="11"/>
        <end position="86"/>
    </location>
</feature>
<dbReference type="InterPro" id="IPR036390">
    <property type="entry name" value="WH_DNA-bd_sf"/>
</dbReference>
<dbReference type="SUPFAM" id="SSF46785">
    <property type="entry name" value="Winged helix' DNA-binding domain"/>
    <property type="match status" value="1"/>
</dbReference>
<dbReference type="SMART" id="SM00418">
    <property type="entry name" value="HTH_ARSR"/>
    <property type="match status" value="1"/>
</dbReference>
<evidence type="ECO:0000259" key="2">
    <source>
        <dbReference type="SMART" id="SM00418"/>
    </source>
</evidence>
<dbReference type="CDD" id="cd00090">
    <property type="entry name" value="HTH_ARSR"/>
    <property type="match status" value="1"/>
</dbReference>
<dbReference type="Pfam" id="PF24038">
    <property type="entry name" value="DUF7347"/>
    <property type="match status" value="1"/>
</dbReference>
<dbReference type="InterPro" id="IPR036388">
    <property type="entry name" value="WH-like_DNA-bd_sf"/>
</dbReference>
<name>A0A0M0BUW8_9ARCH</name>
<dbReference type="InterPro" id="IPR001845">
    <property type="entry name" value="HTH_ArsR_DNA-bd_dom"/>
</dbReference>
<dbReference type="GO" id="GO:0003700">
    <property type="term" value="F:DNA-binding transcription factor activity"/>
    <property type="evidence" value="ECO:0007669"/>
    <property type="project" value="InterPro"/>
</dbReference>
<dbReference type="Gene3D" id="1.10.10.10">
    <property type="entry name" value="Winged helix-like DNA-binding domain superfamily/Winged helix DNA-binding domain"/>
    <property type="match status" value="1"/>
</dbReference>
<keyword evidence="1" id="KW-1133">Transmembrane helix</keyword>